<evidence type="ECO:0000256" key="1">
    <source>
        <dbReference type="ARBA" id="ARBA00004953"/>
    </source>
</evidence>
<keyword evidence="6" id="KW-1185">Reference proteome</keyword>
<dbReference type="NCBIfam" id="NF005968">
    <property type="entry name" value="PRK08057.1-2"/>
    <property type="match status" value="1"/>
</dbReference>
<dbReference type="InterPro" id="IPR029061">
    <property type="entry name" value="THDP-binding"/>
</dbReference>
<reference evidence="6" key="1">
    <citation type="submission" date="2015-02" db="EMBL/GenBank/DDBJ databases">
        <authorList>
            <person name="Chooi Y.-H."/>
        </authorList>
    </citation>
    <scope>NUCLEOTIDE SEQUENCE [LARGE SCALE GENOMIC DNA]</scope>
    <source>
        <strain evidence="6">strain Y</strain>
    </source>
</reference>
<dbReference type="KEGG" id="fiy:BN1229_v1_2751"/>
<accession>A0A0D6JH69</accession>
<dbReference type="PANTHER" id="PTHR36925:SF1">
    <property type="entry name" value="COBALT-PRECORRIN-6A REDUCTASE"/>
    <property type="match status" value="1"/>
</dbReference>
<dbReference type="Pfam" id="PF02571">
    <property type="entry name" value="CbiJ"/>
    <property type="match status" value="1"/>
</dbReference>
<dbReference type="NCBIfam" id="TIGR00715">
    <property type="entry name" value="precor6x_red"/>
    <property type="match status" value="1"/>
</dbReference>
<organism evidence="5 6">
    <name type="scientific">Candidatus Filomicrobium marinum</name>
    <dbReference type="NCBI Taxonomy" id="1608628"/>
    <lineage>
        <taxon>Bacteria</taxon>
        <taxon>Pseudomonadati</taxon>
        <taxon>Pseudomonadota</taxon>
        <taxon>Alphaproteobacteria</taxon>
        <taxon>Hyphomicrobiales</taxon>
        <taxon>Hyphomicrobiaceae</taxon>
        <taxon>Filomicrobium</taxon>
    </lineage>
</organism>
<dbReference type="Proteomes" id="UP000033187">
    <property type="component" value="Chromosome 1"/>
</dbReference>
<evidence type="ECO:0000256" key="4">
    <source>
        <dbReference type="SAM" id="MobiDB-lite"/>
    </source>
</evidence>
<protein>
    <submittedName>
        <fullName evidence="5">Precorrin-6A reductase (Modular protein)</fullName>
        <ecNumber evidence="5">1.3.1.54</ecNumber>
    </submittedName>
</protein>
<proteinExistence type="predicted"/>
<dbReference type="AlphaFoldDB" id="A0A0D6JH69"/>
<dbReference type="GO" id="GO:0009236">
    <property type="term" value="P:cobalamin biosynthetic process"/>
    <property type="evidence" value="ECO:0007669"/>
    <property type="project" value="UniProtKB-UniPathway"/>
</dbReference>
<evidence type="ECO:0000256" key="3">
    <source>
        <dbReference type="ARBA" id="ARBA00023002"/>
    </source>
</evidence>
<evidence type="ECO:0000256" key="2">
    <source>
        <dbReference type="ARBA" id="ARBA00022573"/>
    </source>
</evidence>
<evidence type="ECO:0000313" key="6">
    <source>
        <dbReference type="Proteomes" id="UP000033187"/>
    </source>
</evidence>
<feature type="region of interest" description="Disordered" evidence="4">
    <location>
        <begin position="1"/>
        <end position="93"/>
    </location>
</feature>
<dbReference type="EMBL" id="LN829119">
    <property type="protein sequence ID" value="CPR20755.1"/>
    <property type="molecule type" value="Genomic_DNA"/>
</dbReference>
<evidence type="ECO:0000313" key="5">
    <source>
        <dbReference type="EMBL" id="CPR20755.1"/>
    </source>
</evidence>
<keyword evidence="3 5" id="KW-0560">Oxidoreductase</keyword>
<name>A0A0D6JH69_9HYPH</name>
<dbReference type="SUPFAM" id="SSF52518">
    <property type="entry name" value="Thiamin diphosphate-binding fold (THDP-binding)"/>
    <property type="match status" value="1"/>
</dbReference>
<dbReference type="UniPathway" id="UPA00148"/>
<dbReference type="PANTHER" id="PTHR36925">
    <property type="entry name" value="COBALT-PRECORRIN-6A REDUCTASE"/>
    <property type="match status" value="1"/>
</dbReference>
<comment type="pathway">
    <text evidence="1">Cofactor biosynthesis; adenosylcobalamin biosynthesis.</text>
</comment>
<dbReference type="PROSITE" id="PS51014">
    <property type="entry name" value="COBK_CBIJ"/>
    <property type="match status" value="1"/>
</dbReference>
<dbReference type="EC" id="1.3.1.54" evidence="5"/>
<keyword evidence="2" id="KW-0169">Cobalamin biosynthesis</keyword>
<dbReference type="InterPro" id="IPR003723">
    <property type="entry name" value="Precorrin-6x_reduct"/>
</dbReference>
<dbReference type="GO" id="GO:0016994">
    <property type="term" value="F:precorrin-6A reductase activity"/>
    <property type="evidence" value="ECO:0007669"/>
    <property type="project" value="UniProtKB-EC"/>
</dbReference>
<gene>
    <name evidence="5" type="ORF">YBN1229_v1_2751</name>
</gene>
<sequence>MGNARHSLAPRHSASVLPAPYQKGLPDASTATLRPRKSSTGFTEKGTGQGRPRPPISASSRWRGPPKTTSAPSNALRLASDRPFTPSSPMPIIESHGSVMTRVLLLGGTTEASRLARVFAEAGVDAVFSYAGRTSLPKAQPLPTRVGGFGGAEGLARYLREAAITQVVDATHPFAAQMSRNAITACQITGVPLLAFERAPWAPEVEDQWQRVPDIEAAVAALPQAPSRIFLAIGKQNLSTFASAPHHHYLLRLVDTPGALPLPDAFAIIARGPFSIAEDEALLTTHRITHVVAKNSGGEGAEAKLVAARRLRLPVIMIDRPVLPDRNVTDSIEAVMAWIYHGADLGV</sequence>